<organism evidence="1 2">
    <name type="scientific">Prosthecobacter algae</name>
    <dbReference type="NCBI Taxonomy" id="1144682"/>
    <lineage>
        <taxon>Bacteria</taxon>
        <taxon>Pseudomonadati</taxon>
        <taxon>Verrucomicrobiota</taxon>
        <taxon>Verrucomicrobiia</taxon>
        <taxon>Verrucomicrobiales</taxon>
        <taxon>Verrucomicrobiaceae</taxon>
        <taxon>Prosthecobacter</taxon>
    </lineage>
</organism>
<dbReference type="RefSeq" id="WP_345735291.1">
    <property type="nucleotide sequence ID" value="NZ_BAABIA010000002.1"/>
</dbReference>
<proteinExistence type="predicted"/>
<gene>
    <name evidence="1" type="ORF">GCM10023213_10230</name>
</gene>
<dbReference type="Gene3D" id="3.30.460.40">
    <property type="match status" value="1"/>
</dbReference>
<dbReference type="EMBL" id="BAABIA010000002">
    <property type="protein sequence ID" value="GAA5135980.1"/>
    <property type="molecule type" value="Genomic_DNA"/>
</dbReference>
<evidence type="ECO:0000313" key="1">
    <source>
        <dbReference type="EMBL" id="GAA5135980.1"/>
    </source>
</evidence>
<dbReference type="PROSITE" id="PS51257">
    <property type="entry name" value="PROKAR_LIPOPROTEIN"/>
    <property type="match status" value="1"/>
</dbReference>
<protein>
    <recommendedName>
        <fullName evidence="3">Nucleotidyltransferase AbiEii toxin of type IV toxin-antitoxin system</fullName>
    </recommendedName>
</protein>
<name>A0ABP9NWR7_9BACT</name>
<dbReference type="InterPro" id="IPR043519">
    <property type="entry name" value="NT_sf"/>
</dbReference>
<reference evidence="2" key="1">
    <citation type="journal article" date="2019" name="Int. J. Syst. Evol. Microbiol.">
        <title>The Global Catalogue of Microorganisms (GCM) 10K type strain sequencing project: providing services to taxonomists for standard genome sequencing and annotation.</title>
        <authorList>
            <consortium name="The Broad Institute Genomics Platform"/>
            <consortium name="The Broad Institute Genome Sequencing Center for Infectious Disease"/>
            <person name="Wu L."/>
            <person name="Ma J."/>
        </authorList>
    </citation>
    <scope>NUCLEOTIDE SEQUENCE [LARGE SCALE GENOMIC DNA]</scope>
    <source>
        <strain evidence="2">JCM 18053</strain>
    </source>
</reference>
<dbReference type="Proteomes" id="UP001499852">
    <property type="component" value="Unassembled WGS sequence"/>
</dbReference>
<keyword evidence="2" id="KW-1185">Reference proteome</keyword>
<dbReference type="SUPFAM" id="SSF81301">
    <property type="entry name" value="Nucleotidyltransferase"/>
    <property type="match status" value="1"/>
</dbReference>
<evidence type="ECO:0000313" key="2">
    <source>
        <dbReference type="Proteomes" id="UP001499852"/>
    </source>
</evidence>
<comment type="caution">
    <text evidence="1">The sequence shown here is derived from an EMBL/GenBank/DDBJ whole genome shotgun (WGS) entry which is preliminary data.</text>
</comment>
<sequence length="239" mass="27412">MIQKHGVQALLMGGQACVFYGAAQVSKDIDFALCADDENYERLHRALAELKAERIAIPRFDPAFLKRGHAIHYRCQAPGVEGLRVDVMTQMRGVPDFATLWARRTTYGDDAGAEYHLLSVPDLVKAKKTQRSKDWPMIELLVAIHYRENREHADPEWIHFWLTEARTPELVQELCQRYPSQAAALESQRPLLALARTPDMDALRAALDAEVSAEKALDRAYWEPLRQELEQFRREERMG</sequence>
<evidence type="ECO:0008006" key="3">
    <source>
        <dbReference type="Google" id="ProtNLM"/>
    </source>
</evidence>
<accession>A0ABP9NWR7</accession>